<feature type="region of interest" description="Disordered" evidence="1">
    <location>
        <begin position="20"/>
        <end position="49"/>
    </location>
</feature>
<sequence length="191" mass="20838">PPAPLVKESKPVSLGFVAKAYRDQHSSAPRNNEDEYPSLGGNASAPQSLMSNTSSINWVKKSQNNNVAVVSGPTLGSRYQTHDKPKNSQFIDTFTKDENQFPILGAGGRQKNNDLQSIPDWTKQNGSSIKKKQKTEKNYDPTFELPESYRKSAEDSLSGERSATSGQTLAGASVAVEKHVKPAAINNQEEF</sequence>
<organism evidence="2">
    <name type="scientific">Arion vulgaris</name>
    <dbReference type="NCBI Taxonomy" id="1028688"/>
    <lineage>
        <taxon>Eukaryota</taxon>
        <taxon>Metazoa</taxon>
        <taxon>Spiralia</taxon>
        <taxon>Lophotrochozoa</taxon>
        <taxon>Mollusca</taxon>
        <taxon>Gastropoda</taxon>
        <taxon>Heterobranchia</taxon>
        <taxon>Euthyneura</taxon>
        <taxon>Panpulmonata</taxon>
        <taxon>Eupulmonata</taxon>
        <taxon>Stylommatophora</taxon>
        <taxon>Helicina</taxon>
        <taxon>Arionoidea</taxon>
        <taxon>Arionidae</taxon>
        <taxon>Arion</taxon>
    </lineage>
</organism>
<proteinExistence type="predicted"/>
<feature type="region of interest" description="Disordered" evidence="1">
    <location>
        <begin position="106"/>
        <end position="177"/>
    </location>
</feature>
<dbReference type="AlphaFoldDB" id="A0A0B6YTQ6"/>
<name>A0A0B6YTQ6_9EUPU</name>
<feature type="non-terminal residue" evidence="2">
    <location>
        <position position="1"/>
    </location>
</feature>
<protein>
    <submittedName>
        <fullName evidence="2">Uncharacterized protein</fullName>
    </submittedName>
</protein>
<accession>A0A0B6YTQ6</accession>
<gene>
    <name evidence="2" type="primary">ORF35417</name>
</gene>
<feature type="non-terminal residue" evidence="2">
    <location>
        <position position="191"/>
    </location>
</feature>
<evidence type="ECO:0000256" key="1">
    <source>
        <dbReference type="SAM" id="MobiDB-lite"/>
    </source>
</evidence>
<reference evidence="2" key="1">
    <citation type="submission" date="2014-12" db="EMBL/GenBank/DDBJ databases">
        <title>Insight into the proteome of Arion vulgaris.</title>
        <authorList>
            <person name="Aradska J."/>
            <person name="Bulat T."/>
            <person name="Smidak R."/>
            <person name="Sarate P."/>
            <person name="Gangsoo J."/>
            <person name="Sialana F."/>
            <person name="Bilban M."/>
            <person name="Lubec G."/>
        </authorList>
    </citation>
    <scope>NUCLEOTIDE SEQUENCE</scope>
    <source>
        <tissue evidence="2">Skin</tissue>
    </source>
</reference>
<feature type="compositionally biased region" description="Polar residues" evidence="1">
    <location>
        <begin position="159"/>
        <end position="170"/>
    </location>
</feature>
<evidence type="ECO:0000313" key="2">
    <source>
        <dbReference type="EMBL" id="CEK59176.1"/>
    </source>
</evidence>
<dbReference type="EMBL" id="HACG01012311">
    <property type="protein sequence ID" value="CEK59176.1"/>
    <property type="molecule type" value="Transcribed_RNA"/>
</dbReference>